<comment type="caution">
    <text evidence="1">The sequence shown here is derived from an EMBL/GenBank/DDBJ whole genome shotgun (WGS) entry which is preliminary data.</text>
</comment>
<organism evidence="1 2">
    <name type="scientific">Vreelandella rituensis</name>
    <dbReference type="NCBI Taxonomy" id="2282306"/>
    <lineage>
        <taxon>Bacteria</taxon>
        <taxon>Pseudomonadati</taxon>
        <taxon>Pseudomonadota</taxon>
        <taxon>Gammaproteobacteria</taxon>
        <taxon>Oceanospirillales</taxon>
        <taxon>Halomonadaceae</taxon>
        <taxon>Vreelandella</taxon>
    </lineage>
</organism>
<gene>
    <name evidence="1" type="ORF">DU506_19490</name>
</gene>
<dbReference type="OrthoDB" id="6190462at2"/>
<accession>A0A368TP15</accession>
<keyword evidence="2" id="KW-1185">Reference proteome</keyword>
<name>A0A368TP15_9GAMM</name>
<sequence length="338" mass="38043">MTSSATIQLQVGNAIPPGNEQETREIIEFWHRANAFFANLRFTAQRQLNGLADSYRVGLDARELIAAMENARDQSGSFSRHQLAHVDDPAKAITARLVVTVSAEDHTTTEEESYQVATVFIQQLVMAVNLFRPGAIQLLDTRFAGEGAHKYEAQNYDSRIYYGALKASQENQWPPLKMLSLEEVWGWLEGTESSRTDTAIKSINKVLFTLLKVAEQRHEYSARTALLVMYQLEILLECRQVDSLSDLRHRTTMIFGDFPESAGCLSELHEARNGLVMASVPVHRPPLICHTTEHALWQQSGQHHSAVETGTALVLSLLHDLVAHKAQRYRFSETMARD</sequence>
<dbReference type="EMBL" id="QPIJ01000079">
    <property type="protein sequence ID" value="RCV85967.1"/>
    <property type="molecule type" value="Genomic_DNA"/>
</dbReference>
<dbReference type="Proteomes" id="UP000253204">
    <property type="component" value="Unassembled WGS sequence"/>
</dbReference>
<evidence type="ECO:0000313" key="2">
    <source>
        <dbReference type="Proteomes" id="UP000253204"/>
    </source>
</evidence>
<dbReference type="RefSeq" id="WP_114488530.1">
    <property type="nucleotide sequence ID" value="NZ_CBCSHM010000082.1"/>
</dbReference>
<dbReference type="AlphaFoldDB" id="A0A368TP15"/>
<protein>
    <submittedName>
        <fullName evidence="1">Uncharacterized protein</fullName>
    </submittedName>
</protein>
<evidence type="ECO:0000313" key="1">
    <source>
        <dbReference type="EMBL" id="RCV85967.1"/>
    </source>
</evidence>
<reference evidence="1 2" key="1">
    <citation type="submission" date="2018-07" db="EMBL/GenBank/DDBJ databases">
        <title>Halomonas rutogse sp. nov., isolated from Lake TangqianCo on Tibetan Plateau.</title>
        <authorList>
            <person name="Lu H."/>
            <person name="Xing P."/>
            <person name="Wu Q."/>
        </authorList>
    </citation>
    <scope>NUCLEOTIDE SEQUENCE [LARGE SCALE GENOMIC DNA]</scope>
    <source>
        <strain evidence="1 2">TQ8S</strain>
    </source>
</reference>
<proteinExistence type="predicted"/>